<dbReference type="KEGG" id="dla:I6G47_32730"/>
<dbReference type="AlphaFoldDB" id="A0A1H3MT41"/>
<evidence type="ECO:0000313" key="2">
    <source>
        <dbReference type="EMBL" id="SDY79776.1"/>
    </source>
</evidence>
<evidence type="ECO:0000313" key="4">
    <source>
        <dbReference type="Proteomes" id="UP000595064"/>
    </source>
</evidence>
<dbReference type="EMBL" id="FNPE01000008">
    <property type="protein sequence ID" value="SDY79776.1"/>
    <property type="molecule type" value="Genomic_DNA"/>
</dbReference>
<gene>
    <name evidence="1" type="ORF">I6G47_32730</name>
    <name evidence="2" type="ORF">SAMN05421547_10830</name>
</gene>
<accession>A0A1H3MT41</accession>
<dbReference type="RefSeq" id="WP_074921772.1">
    <property type="nucleotide sequence ID" value="NZ_CP065749.1"/>
</dbReference>
<keyword evidence="1" id="KW-0614">Plasmid</keyword>
<evidence type="ECO:0000313" key="3">
    <source>
        <dbReference type="Proteomes" id="UP000183417"/>
    </source>
</evidence>
<protein>
    <submittedName>
        <fullName evidence="2">Uncharacterized protein</fullName>
    </submittedName>
</protein>
<name>A0A1H3MT41_9BURK</name>
<evidence type="ECO:0000313" key="1">
    <source>
        <dbReference type="EMBL" id="QPS84916.1"/>
    </source>
</evidence>
<reference evidence="1 4" key="2">
    <citation type="submission" date="2020-12" db="EMBL/GenBank/DDBJ databases">
        <title>FDA dAtabase for Regulatory Grade micrObial Sequences (FDA-ARGOS): Supporting development and validation of Infectious Disease Dx tests.</title>
        <authorList>
            <person name="Sproer C."/>
            <person name="Gronow S."/>
            <person name="Severitt S."/>
            <person name="Schroder I."/>
            <person name="Tallon L."/>
            <person name="Sadzewicz L."/>
            <person name="Zhao X."/>
            <person name="Boylan J."/>
            <person name="Ott S."/>
            <person name="Bowen H."/>
            <person name="Vavikolanu K."/>
            <person name="Mehta A."/>
            <person name="Aluvathingal J."/>
            <person name="Nadendla S."/>
            <person name="Lowell S."/>
            <person name="Myers T."/>
            <person name="Yan Y."/>
            <person name="Sichtig H."/>
        </authorList>
    </citation>
    <scope>NUCLEOTIDE SEQUENCE [LARGE SCALE GENOMIC DNA]</scope>
    <source>
        <strain evidence="1 4">FDAARGOS_890</strain>
        <plasmid evidence="1 4">unnamed</plasmid>
    </source>
</reference>
<dbReference type="GeneID" id="94688986"/>
<sequence length="127" mass="14500">MAEKLFDRRKYRKQGRSAFNAGRTLPPEFAERSEAYIEWHVGYEEAKAESQIGVMAHGIARAGWERRFKARLAEQLDLVSEVDPSWADVPATELASWPEQPIAGYPPEWTTKLPEAAADLSLTYWTF</sequence>
<organism evidence="2 3">
    <name type="scientific">Delftia lacustris</name>
    <dbReference type="NCBI Taxonomy" id="558537"/>
    <lineage>
        <taxon>Bacteria</taxon>
        <taxon>Pseudomonadati</taxon>
        <taxon>Pseudomonadota</taxon>
        <taxon>Betaproteobacteria</taxon>
        <taxon>Burkholderiales</taxon>
        <taxon>Comamonadaceae</taxon>
        <taxon>Delftia</taxon>
    </lineage>
</organism>
<proteinExistence type="predicted"/>
<dbReference type="EMBL" id="CP065749">
    <property type="protein sequence ID" value="QPS84916.1"/>
    <property type="molecule type" value="Genomic_DNA"/>
</dbReference>
<keyword evidence="4" id="KW-1185">Reference proteome</keyword>
<reference evidence="2 3" key="1">
    <citation type="submission" date="2016-10" db="EMBL/GenBank/DDBJ databases">
        <authorList>
            <person name="de Groot N.N."/>
        </authorList>
    </citation>
    <scope>NUCLEOTIDE SEQUENCE [LARGE SCALE GENOMIC DNA]</scope>
    <source>
        <strain evidence="2 3">LMG 24775</strain>
    </source>
</reference>
<dbReference type="Proteomes" id="UP000183417">
    <property type="component" value="Unassembled WGS sequence"/>
</dbReference>
<geneLocation type="plasmid" evidence="1 4">
    <name>unnamed</name>
</geneLocation>
<dbReference type="Proteomes" id="UP000595064">
    <property type="component" value="Plasmid unnamed"/>
</dbReference>